<dbReference type="Pfam" id="PF00480">
    <property type="entry name" value="ROK"/>
    <property type="match status" value="1"/>
</dbReference>
<comment type="caution">
    <text evidence="3">The sequence shown here is derived from an EMBL/GenBank/DDBJ whole genome shotgun (WGS) entry which is preliminary data.</text>
</comment>
<feature type="region of interest" description="Disordered" evidence="2">
    <location>
        <begin position="1"/>
        <end position="33"/>
    </location>
</feature>
<comment type="similarity">
    <text evidence="1">Belongs to the ROK (NagC/XylR) family.</text>
</comment>
<evidence type="ECO:0000313" key="4">
    <source>
        <dbReference type="Proteomes" id="UP000575083"/>
    </source>
</evidence>
<dbReference type="AlphaFoldDB" id="A0A7X0UC70"/>
<gene>
    <name evidence="3" type="ORF">HNP48_005804</name>
</gene>
<reference evidence="3 4" key="1">
    <citation type="submission" date="2020-08" db="EMBL/GenBank/DDBJ databases">
        <title>Functional genomics of gut bacteria from endangered species of beetles.</title>
        <authorList>
            <person name="Carlos-Shanley C."/>
        </authorList>
    </citation>
    <scope>NUCLEOTIDE SEQUENCE [LARGE SCALE GENOMIC DNA]</scope>
    <source>
        <strain evidence="3 4">S00198</strain>
    </source>
</reference>
<dbReference type="PANTHER" id="PTHR18964">
    <property type="entry name" value="ROK (REPRESSOR, ORF, KINASE) FAMILY"/>
    <property type="match status" value="1"/>
</dbReference>
<evidence type="ECO:0000256" key="2">
    <source>
        <dbReference type="SAM" id="MobiDB-lite"/>
    </source>
</evidence>
<accession>A0A7X0UC70</accession>
<name>A0A7X0UC70_9BURK</name>
<proteinExistence type="inferred from homology"/>
<keyword evidence="4" id="KW-1185">Reference proteome</keyword>
<protein>
    <recommendedName>
        <fullName evidence="5">ROK family protein</fullName>
    </recommendedName>
</protein>
<dbReference type="Gene3D" id="3.30.420.40">
    <property type="match status" value="1"/>
</dbReference>
<evidence type="ECO:0000256" key="1">
    <source>
        <dbReference type="ARBA" id="ARBA00006479"/>
    </source>
</evidence>
<dbReference type="InterPro" id="IPR043129">
    <property type="entry name" value="ATPase_NBD"/>
</dbReference>
<dbReference type="EMBL" id="JACHLK010000016">
    <property type="protein sequence ID" value="MBB6563087.1"/>
    <property type="molecule type" value="Genomic_DNA"/>
</dbReference>
<dbReference type="RefSeq" id="WP_184863737.1">
    <property type="nucleotide sequence ID" value="NZ_JACHLK010000016.1"/>
</dbReference>
<evidence type="ECO:0000313" key="3">
    <source>
        <dbReference type="EMBL" id="MBB6563087.1"/>
    </source>
</evidence>
<dbReference type="PANTHER" id="PTHR18964:SF149">
    <property type="entry name" value="BIFUNCTIONAL UDP-N-ACETYLGLUCOSAMINE 2-EPIMERASE_N-ACETYLMANNOSAMINE KINASE"/>
    <property type="match status" value="1"/>
</dbReference>
<evidence type="ECO:0008006" key="5">
    <source>
        <dbReference type="Google" id="ProtNLM"/>
    </source>
</evidence>
<sequence length="386" mass="42224">MASKDKEKDTKKAHKKAEAAKPSAAREEKEARAQRELGIVGPHGDMRLASVVIEGYSLELRDGDGFVGDVASRTAFRHMLDAWRKLFTAMDGKDPMGRKSTRELSKHQLDAMLEKDGIAAQAIAAATEDYALQLAHVVQRFLQHKSWKGVERIIIGGGFHQSEVGGMAIARAGKILQSEKVPVELRTLHHHADEGGLIGWVHLAPPALLQSYDAILAVDIGGTNVRCGIVQTHLHKAPDMSLAEVPRREKWAHADDEPKRDELVEGIATILEDLIAYAEKKEIRLAPYIGVACPGLIVEDGSLAGGTQNLPGNWESTRFHLPRDLCERLPHIGDGRTQVCLHNDAVVQGLSEMPFTNDVERWAILTVGTGLGNASFTNRRDAPGQE</sequence>
<dbReference type="InterPro" id="IPR000600">
    <property type="entry name" value="ROK"/>
</dbReference>
<organism evidence="3 4">
    <name type="scientific">Acidovorax soli</name>
    <dbReference type="NCBI Taxonomy" id="592050"/>
    <lineage>
        <taxon>Bacteria</taxon>
        <taxon>Pseudomonadati</taxon>
        <taxon>Pseudomonadota</taxon>
        <taxon>Betaproteobacteria</taxon>
        <taxon>Burkholderiales</taxon>
        <taxon>Comamonadaceae</taxon>
        <taxon>Acidovorax</taxon>
    </lineage>
</organism>
<dbReference type="SUPFAM" id="SSF53067">
    <property type="entry name" value="Actin-like ATPase domain"/>
    <property type="match status" value="1"/>
</dbReference>
<dbReference type="Proteomes" id="UP000575083">
    <property type="component" value="Unassembled WGS sequence"/>
</dbReference>
<dbReference type="CDD" id="cd23763">
    <property type="entry name" value="ASKHA_ATPase_ROK"/>
    <property type="match status" value="1"/>
</dbReference>